<protein>
    <submittedName>
        <fullName evidence="1">Uncharacterized protein</fullName>
    </submittedName>
</protein>
<name>A0ACC6U2K0_9BURK</name>
<dbReference type="Proteomes" id="UP001558850">
    <property type="component" value="Unassembled WGS sequence"/>
</dbReference>
<sequence length="120" mass="13235">MFDAEIAAKLLNRWAIKPPATQHDISQHDAYLDLLREGNLRFTHQVGRVTLGDVSADDLFDLESLVFVDGSRALRLKTPGAVPDWTQWAAFEPPVARGAENAKFDAADESSACTLEAPER</sequence>
<evidence type="ECO:0000313" key="2">
    <source>
        <dbReference type="Proteomes" id="UP001558850"/>
    </source>
</evidence>
<keyword evidence="2" id="KW-1185">Reference proteome</keyword>
<reference evidence="1" key="1">
    <citation type="submission" date="2024-07" db="EMBL/GenBank/DDBJ databases">
        <title>A survey of Mimosa microsymbionts across Brazilian biomes reveals a high diversity of Paraburkholderia nodulating endemic species, but also that Cupriavidus is common as a symbiont of widespread species.</title>
        <authorList>
            <person name="Rouws L."/>
            <person name="Barauna A."/>
            <person name="Beukes C."/>
            <person name="Rouws J.R.C."/>
            <person name="De Faria S.M."/>
            <person name="Gross E."/>
            <person name="Bueno Dos Reis Junior F."/>
            <person name="Simon M.F."/>
            <person name="Maluk M."/>
            <person name="Odee D.W."/>
            <person name="Kenicer G."/>
            <person name="Young J.P.W."/>
            <person name="Reis V.M."/>
            <person name="Zilli J."/>
            <person name="James E.K."/>
        </authorList>
    </citation>
    <scope>NUCLEOTIDE SEQUENCE</scope>
    <source>
        <strain evidence="1">EG181B</strain>
    </source>
</reference>
<comment type="caution">
    <text evidence="1">The sequence shown here is derived from an EMBL/GenBank/DDBJ whole genome shotgun (WGS) entry which is preliminary data.</text>
</comment>
<accession>A0ACC6U2K0</accession>
<proteinExistence type="predicted"/>
<dbReference type="EMBL" id="JBFRCH010000010">
    <property type="protein sequence ID" value="MEX3933918.1"/>
    <property type="molecule type" value="Genomic_DNA"/>
</dbReference>
<gene>
    <name evidence="1" type="ORF">AB4Y32_19280</name>
</gene>
<evidence type="ECO:0000313" key="1">
    <source>
        <dbReference type="EMBL" id="MEX3933918.1"/>
    </source>
</evidence>
<organism evidence="1 2">
    <name type="scientific">Paraburkholderia phymatum</name>
    <dbReference type="NCBI Taxonomy" id="148447"/>
    <lineage>
        <taxon>Bacteria</taxon>
        <taxon>Pseudomonadati</taxon>
        <taxon>Pseudomonadota</taxon>
        <taxon>Betaproteobacteria</taxon>
        <taxon>Burkholderiales</taxon>
        <taxon>Burkholderiaceae</taxon>
        <taxon>Paraburkholderia</taxon>
    </lineage>
</organism>